<keyword evidence="11" id="KW-1185">Reference proteome</keyword>
<dbReference type="InterPro" id="IPR005644">
    <property type="entry name" value="NolW-like"/>
</dbReference>
<feature type="region of interest" description="Disordered" evidence="6">
    <location>
        <begin position="368"/>
        <end position="404"/>
    </location>
</feature>
<dbReference type="PRINTS" id="PR01032">
    <property type="entry name" value="PHAGEIV"/>
</dbReference>
<dbReference type="PANTHER" id="PTHR30332:SF24">
    <property type="entry name" value="SECRETIN GSPD-RELATED"/>
    <property type="match status" value="1"/>
</dbReference>
<feature type="compositionally biased region" description="Polar residues" evidence="6">
    <location>
        <begin position="373"/>
        <end position="389"/>
    </location>
</feature>
<keyword evidence="3" id="KW-0472">Membrane</keyword>
<evidence type="ECO:0000259" key="9">
    <source>
        <dbReference type="Pfam" id="PF03958"/>
    </source>
</evidence>
<dbReference type="PROSITE" id="PS51257">
    <property type="entry name" value="PROKAR_LIPOPROTEIN"/>
    <property type="match status" value="1"/>
</dbReference>
<evidence type="ECO:0000256" key="6">
    <source>
        <dbReference type="SAM" id="MobiDB-lite"/>
    </source>
</evidence>
<dbReference type="InterPro" id="IPR001775">
    <property type="entry name" value="GspD/PilQ"/>
</dbReference>
<evidence type="ECO:0000313" key="11">
    <source>
        <dbReference type="Proteomes" id="UP000295531"/>
    </source>
</evidence>
<feature type="domain" description="NolW-like" evidence="9">
    <location>
        <begin position="348"/>
        <end position="443"/>
    </location>
</feature>
<comment type="similarity">
    <text evidence="4">Belongs to the bacterial secretin family.</text>
</comment>
<dbReference type="Gene3D" id="3.30.1370.120">
    <property type="match status" value="2"/>
</dbReference>
<evidence type="ECO:0000256" key="1">
    <source>
        <dbReference type="ARBA" id="ARBA00004370"/>
    </source>
</evidence>
<keyword evidence="5" id="KW-0813">Transport</keyword>
<dbReference type="AlphaFoldDB" id="A0A4R6PPC9"/>
<sequence>MYLKKTIVIALAVALSGCSVLQTREVTNEKVTVQKSAIEGGELSERIVDETSATSEDEKATSLLTPSERFERLEVMRLQEVGETDVASLSDRFSTATAVNVTSNQMPVNEFIHYVMGDVLEINYIVDTKAASDKKVVTLNLQNQVNERELFNISRSILERNGYQISLKDNVFYITTLSDSISQNMIVGIGREPQNVPQTDQQITQILSLDYGYNSKMGLVLQTMADVQIREDDKQGVLFLTGRRTEILKAIDFINLVDNPSPLSRNIGILELVFLSPQELVDQLQRVMGNEGIMVDTRANPSASIILTPIETTSQVVLFARDEKFLQRAQYWANRLDKADNSSGSRYFVFQPEFARASDLGDSLGPLIGQVSPAGNNRSEQSSAGTSANEPRRAQGGSSASAESENLKMIVDERTNSLVFFTTGEIYNKLLPLIRRLDTQPKQVMLEVIIAEVTLSDSFEKGVEFTLRGNDQVVTTEGSFGLDGIGGLTYALTGVDGDLRFKLFQDSSLVNVLSRPSVVVRDGVTASISVGTDIPTVGQTTSDPIAGERQTTQIEYRKTGIELSVTPTVNSKGVVIMTIDQSISNTTDGGVSVGGSPSIFERSINTEVVADSGQTVILGGLISENKTKSDTKVPGLGNLPIIGNLFRADTDSTEKTELVVLVTPRIVERSDQWKSLKDQFQRQFNQLDLNNNVIEN</sequence>
<dbReference type="PRINTS" id="PR00811">
    <property type="entry name" value="BCTERIALGSPD"/>
</dbReference>
<feature type="domain" description="Type II/III secretion system secretin-like" evidence="8">
    <location>
        <begin position="505"/>
        <end position="668"/>
    </location>
</feature>
<dbReference type="Proteomes" id="UP000295531">
    <property type="component" value="Unassembled WGS sequence"/>
</dbReference>
<protein>
    <submittedName>
        <fullName evidence="10">General secretion pathway protein D</fullName>
    </submittedName>
</protein>
<dbReference type="Pfam" id="PF03958">
    <property type="entry name" value="Secretin_N"/>
    <property type="match status" value="1"/>
</dbReference>
<dbReference type="RefSeq" id="WP_133538701.1">
    <property type="nucleotide sequence ID" value="NZ_SNXI01000002.1"/>
</dbReference>
<dbReference type="Pfam" id="PF00263">
    <property type="entry name" value="Secretin"/>
    <property type="match status" value="1"/>
</dbReference>
<comment type="subcellular location">
    <subcellularLocation>
        <location evidence="5">Cell outer membrane</location>
    </subcellularLocation>
    <subcellularLocation>
        <location evidence="1">Membrane</location>
    </subcellularLocation>
</comment>
<dbReference type="InterPro" id="IPR004846">
    <property type="entry name" value="T2SS/T3SS_dom"/>
</dbReference>
<evidence type="ECO:0000256" key="4">
    <source>
        <dbReference type="RuleBase" id="RU004003"/>
    </source>
</evidence>
<dbReference type="GO" id="GO:0009279">
    <property type="term" value="C:cell outer membrane"/>
    <property type="evidence" value="ECO:0007669"/>
    <property type="project" value="UniProtKB-SubCell"/>
</dbReference>
<evidence type="ECO:0000313" key="10">
    <source>
        <dbReference type="EMBL" id="TDP40239.1"/>
    </source>
</evidence>
<evidence type="ECO:0000256" key="7">
    <source>
        <dbReference type="SAM" id="SignalP"/>
    </source>
</evidence>
<dbReference type="InterPro" id="IPR050810">
    <property type="entry name" value="Bact_Secretion_Sys_Channel"/>
</dbReference>
<dbReference type="OrthoDB" id="9775455at2"/>
<reference evidence="10 11" key="1">
    <citation type="submission" date="2019-03" db="EMBL/GenBank/DDBJ databases">
        <title>Freshwater and sediment microbial communities from various areas in North America, analyzing microbe dynamics in response to fracking.</title>
        <authorList>
            <person name="Lamendella R."/>
        </authorList>
    </citation>
    <scope>NUCLEOTIDE SEQUENCE [LARGE SCALE GENOMIC DNA]</scope>
    <source>
        <strain evidence="10 11">18_TX</strain>
    </source>
</reference>
<dbReference type="EMBL" id="SNXI01000002">
    <property type="protein sequence ID" value="TDP40239.1"/>
    <property type="molecule type" value="Genomic_DNA"/>
</dbReference>
<accession>A0A4R6PPC9</accession>
<evidence type="ECO:0000256" key="3">
    <source>
        <dbReference type="ARBA" id="ARBA00023136"/>
    </source>
</evidence>
<evidence type="ECO:0000256" key="5">
    <source>
        <dbReference type="RuleBase" id="RU004004"/>
    </source>
</evidence>
<dbReference type="InterPro" id="IPR038591">
    <property type="entry name" value="NolW-like_sf"/>
</dbReference>
<gene>
    <name evidence="10" type="ORF">DEU29_102139</name>
</gene>
<feature type="chain" id="PRO_5020298948" evidence="7">
    <location>
        <begin position="22"/>
        <end position="696"/>
    </location>
</feature>
<feature type="signal peptide" evidence="7">
    <location>
        <begin position="1"/>
        <end position="21"/>
    </location>
</feature>
<dbReference type="PANTHER" id="PTHR30332">
    <property type="entry name" value="PROBABLE GENERAL SECRETION PATHWAY PROTEIN D"/>
    <property type="match status" value="1"/>
</dbReference>
<comment type="caution">
    <text evidence="10">The sequence shown here is derived from an EMBL/GenBank/DDBJ whole genome shotgun (WGS) entry which is preliminary data.</text>
</comment>
<dbReference type="InterPro" id="IPR004845">
    <property type="entry name" value="T2SS_GspD_CS"/>
</dbReference>
<name>A0A4R6PPC9_9GAMM</name>
<proteinExistence type="inferred from homology"/>
<keyword evidence="2 7" id="KW-0732">Signal</keyword>
<dbReference type="GO" id="GO:0015627">
    <property type="term" value="C:type II protein secretion system complex"/>
    <property type="evidence" value="ECO:0007669"/>
    <property type="project" value="TreeGrafter"/>
</dbReference>
<organism evidence="10 11">
    <name type="scientific">Idiomarina aquatica</name>
    <dbReference type="NCBI Taxonomy" id="1327752"/>
    <lineage>
        <taxon>Bacteria</taxon>
        <taxon>Pseudomonadati</taxon>
        <taxon>Pseudomonadota</taxon>
        <taxon>Gammaproteobacteria</taxon>
        <taxon>Alteromonadales</taxon>
        <taxon>Idiomarinaceae</taxon>
        <taxon>Idiomarina</taxon>
    </lineage>
</organism>
<evidence type="ECO:0000259" key="8">
    <source>
        <dbReference type="Pfam" id="PF00263"/>
    </source>
</evidence>
<dbReference type="GO" id="GO:0009306">
    <property type="term" value="P:protein secretion"/>
    <property type="evidence" value="ECO:0007669"/>
    <property type="project" value="InterPro"/>
</dbReference>
<evidence type="ECO:0000256" key="2">
    <source>
        <dbReference type="ARBA" id="ARBA00022729"/>
    </source>
</evidence>
<dbReference type="PROSITE" id="PS00875">
    <property type="entry name" value="T2SP_D"/>
    <property type="match status" value="1"/>
</dbReference>